<feature type="compositionally biased region" description="Basic and acidic residues" evidence="1">
    <location>
        <begin position="153"/>
        <end position="162"/>
    </location>
</feature>
<gene>
    <name evidence="2" type="ORF">EV666_1386</name>
</gene>
<dbReference type="Proteomes" id="UP000294881">
    <property type="component" value="Unassembled WGS sequence"/>
</dbReference>
<feature type="region of interest" description="Disordered" evidence="1">
    <location>
        <begin position="94"/>
        <end position="122"/>
    </location>
</feature>
<evidence type="ECO:0000256" key="1">
    <source>
        <dbReference type="SAM" id="MobiDB-lite"/>
    </source>
</evidence>
<evidence type="ECO:0000313" key="2">
    <source>
        <dbReference type="EMBL" id="TCO07158.1"/>
    </source>
</evidence>
<keyword evidence="3" id="KW-1185">Reference proteome</keyword>
<organism evidence="2 3">
    <name type="scientific">Camelimonas lactis</name>
    <dbReference type="NCBI Taxonomy" id="659006"/>
    <lineage>
        <taxon>Bacteria</taxon>
        <taxon>Pseudomonadati</taxon>
        <taxon>Pseudomonadota</taxon>
        <taxon>Alphaproteobacteria</taxon>
        <taxon>Hyphomicrobiales</taxon>
        <taxon>Chelatococcaceae</taxon>
        <taxon>Camelimonas</taxon>
    </lineage>
</organism>
<dbReference type="AlphaFoldDB" id="A0A4R2GGP5"/>
<name>A0A4R2GGP5_9HYPH</name>
<accession>A0A4R2GGP5</accession>
<evidence type="ECO:0000313" key="3">
    <source>
        <dbReference type="Proteomes" id="UP000294881"/>
    </source>
</evidence>
<dbReference type="EMBL" id="SLWL01000038">
    <property type="protein sequence ID" value="TCO07158.1"/>
    <property type="molecule type" value="Genomic_DNA"/>
</dbReference>
<dbReference type="RefSeq" id="WP_132010980.1">
    <property type="nucleotide sequence ID" value="NZ_JBHUNN010000002.1"/>
</dbReference>
<comment type="caution">
    <text evidence="2">The sequence shown here is derived from an EMBL/GenBank/DDBJ whole genome shotgun (WGS) entry which is preliminary data.</text>
</comment>
<sequence length="191" mass="22020">MMTDTQPDLVIAKALSLGLMEMDADRKCGELRSVQEREDARTVATKIREMVPDLDVLAKMCAEIEHKSSPHIARDYPTSDSIFGPNLFRDDEYRSGYPEEHPWDDESGEPEPPTWAESNGLAEVREDFMRRLKLIRMEQREEHLREKRRKAAEKREAKRLERQSQIVRILSDNQVNMLSPAASHYSGGSVH</sequence>
<reference evidence="2 3" key="1">
    <citation type="submission" date="2019-03" db="EMBL/GenBank/DDBJ databases">
        <title>Genomic Encyclopedia of Type Strains, Phase IV (KMG-IV): sequencing the most valuable type-strain genomes for metagenomic binning, comparative biology and taxonomic classification.</title>
        <authorList>
            <person name="Goeker M."/>
        </authorList>
    </citation>
    <scope>NUCLEOTIDE SEQUENCE [LARGE SCALE GENOMIC DNA]</scope>
    <source>
        <strain evidence="2 3">DSM 22958</strain>
    </source>
</reference>
<protein>
    <submittedName>
        <fullName evidence="2">Uncharacterized protein</fullName>
    </submittedName>
</protein>
<proteinExistence type="predicted"/>
<feature type="region of interest" description="Disordered" evidence="1">
    <location>
        <begin position="139"/>
        <end position="164"/>
    </location>
</feature>